<gene>
    <name evidence="4" type="ORF">H4R26_001697</name>
</gene>
<dbReference type="OrthoDB" id="372421at2759"/>
<dbReference type="InterPro" id="IPR022966">
    <property type="entry name" value="RNase_II/R_CS"/>
</dbReference>
<feature type="region of interest" description="Disordered" evidence="2">
    <location>
        <begin position="1"/>
        <end position="54"/>
    </location>
</feature>
<reference evidence="4" key="1">
    <citation type="submission" date="2022-07" db="EMBL/GenBank/DDBJ databases">
        <title>Phylogenomic reconstructions and comparative analyses of Kickxellomycotina fungi.</title>
        <authorList>
            <person name="Reynolds N.K."/>
            <person name="Stajich J.E."/>
            <person name="Barry K."/>
            <person name="Grigoriev I.V."/>
            <person name="Crous P."/>
            <person name="Smith M.E."/>
        </authorList>
    </citation>
    <scope>NUCLEOTIDE SEQUENCE</scope>
    <source>
        <strain evidence="4">IMI 214461</strain>
    </source>
</reference>
<accession>A0A9W8EJ29</accession>
<keyword evidence="5" id="KW-1185">Reference proteome</keyword>
<feature type="compositionally biased region" description="Pro residues" evidence="2">
    <location>
        <begin position="11"/>
        <end position="26"/>
    </location>
</feature>
<comment type="caution">
    <text evidence="4">The sequence shown here is derived from an EMBL/GenBank/DDBJ whole genome shotgun (WGS) entry which is preliminary data.</text>
</comment>
<dbReference type="EMBL" id="JANBQF010000081">
    <property type="protein sequence ID" value="KAJ2005890.1"/>
    <property type="molecule type" value="Genomic_DNA"/>
</dbReference>
<dbReference type="SUPFAM" id="SSF50249">
    <property type="entry name" value="Nucleic acid-binding proteins"/>
    <property type="match status" value="2"/>
</dbReference>
<dbReference type="InterPro" id="IPR041505">
    <property type="entry name" value="Dis3_CSD2"/>
</dbReference>
<dbReference type="GO" id="GO:0003723">
    <property type="term" value="F:RNA binding"/>
    <property type="evidence" value="ECO:0007669"/>
    <property type="project" value="InterPro"/>
</dbReference>
<dbReference type="Pfam" id="PF00773">
    <property type="entry name" value="RNB"/>
    <property type="match status" value="1"/>
</dbReference>
<dbReference type="InterPro" id="IPR012340">
    <property type="entry name" value="NA-bd_OB-fold"/>
</dbReference>
<feature type="domain" description="RNB" evidence="3">
    <location>
        <begin position="365"/>
        <end position="716"/>
    </location>
</feature>
<organism evidence="4 5">
    <name type="scientific">Coemansia thaxteri</name>
    <dbReference type="NCBI Taxonomy" id="2663907"/>
    <lineage>
        <taxon>Eukaryota</taxon>
        <taxon>Fungi</taxon>
        <taxon>Fungi incertae sedis</taxon>
        <taxon>Zoopagomycota</taxon>
        <taxon>Kickxellomycotina</taxon>
        <taxon>Kickxellomycetes</taxon>
        <taxon>Kickxellales</taxon>
        <taxon>Kickxellaceae</taxon>
        <taxon>Coemansia</taxon>
    </lineage>
</organism>
<feature type="compositionally biased region" description="Low complexity" evidence="2">
    <location>
        <begin position="1"/>
        <end position="10"/>
    </location>
</feature>
<dbReference type="GO" id="GO:0000932">
    <property type="term" value="C:P-body"/>
    <property type="evidence" value="ECO:0007669"/>
    <property type="project" value="TreeGrafter"/>
</dbReference>
<dbReference type="GO" id="GO:0000175">
    <property type="term" value="F:3'-5'-RNA exonuclease activity"/>
    <property type="evidence" value="ECO:0007669"/>
    <property type="project" value="TreeGrafter"/>
</dbReference>
<dbReference type="Pfam" id="PF17849">
    <property type="entry name" value="OB_Dis3"/>
    <property type="match status" value="1"/>
</dbReference>
<evidence type="ECO:0000313" key="4">
    <source>
        <dbReference type="EMBL" id="KAJ2005890.1"/>
    </source>
</evidence>
<dbReference type="Proteomes" id="UP001150907">
    <property type="component" value="Unassembled WGS sequence"/>
</dbReference>
<dbReference type="PANTHER" id="PTHR23355:SF9">
    <property type="entry name" value="DIS3-LIKE EXONUCLEASE 2"/>
    <property type="match status" value="1"/>
</dbReference>
<dbReference type="InterPro" id="IPR050180">
    <property type="entry name" value="RNR_Ribonuclease"/>
</dbReference>
<dbReference type="GO" id="GO:0006402">
    <property type="term" value="P:mRNA catabolic process"/>
    <property type="evidence" value="ECO:0007669"/>
    <property type="project" value="TreeGrafter"/>
</dbReference>
<dbReference type="SMART" id="SM00955">
    <property type="entry name" value="RNB"/>
    <property type="match status" value="1"/>
</dbReference>
<dbReference type="AlphaFoldDB" id="A0A9W8EJ29"/>
<dbReference type="InterPro" id="IPR001900">
    <property type="entry name" value="RNase_II/R"/>
</dbReference>
<dbReference type="PANTHER" id="PTHR23355">
    <property type="entry name" value="RIBONUCLEASE"/>
    <property type="match status" value="1"/>
</dbReference>
<comment type="similarity">
    <text evidence="1">Belongs to the RNR ribonuclease family.</text>
</comment>
<feature type="region of interest" description="Disordered" evidence="2">
    <location>
        <begin position="182"/>
        <end position="212"/>
    </location>
</feature>
<sequence length="861" mass="94645">MDPLSSGLAPQPAPLPARLPVEPPQRPARRPRPRSPAAAAPEPPAAPPASRLPPRLYDAYYDPANVQRQLDAGCLVRGVVRLNPKNRADAYVALDETPSPAARRLHPALTAYDVGCGDDIYLCGEPSRNRAILGDIVAVRILPKRAALALYNQHCGHTDRRMDKLRRDRKVRLDSMADQLASGCDAESSSSATATTPVSATTPASAASSAESSPRRIPELFGSVVAIISRTKDRRFTGTLSLHSPASVKKHSLFLQSLTRPVVWFKPQNNAMPVMLVPRSEVPHSLLLPRNRDHLCSVLMRDWGARDPLPTASFASLLGQRGSLDIETDLILEENGVCCDPFPPDVLKCLPKTPWRIPDKELRCRTDLRSHCIFTIDPPTARDLDDAVSCTPLPNGNLLIGVHIADVSFFVRPDSALDRHASQRATTTYMVQKAVPMLPSVLCEDLCSLNPAVDRLAFSVMWEIVPESALVRSTWFGRTIINSACKLSYDDAQNVIDGNRLPDSIACFQSINHKVNTAHPRRRTQIESSIRHFYNLSKILRKRRFDCGALSLSSVKLSFDLDELGSPIDCRPYIIKDSNRLIEEFMLLANMSVAARIEATFPDASLLRRHSPPLQRRLDETCEQLRLAGIDISPGSSRDIQLSLAKISDPDTRFTVESLLTGPMQRAAYFSTHSIFDKAGYRHYALNVPLYTHFTSPIRRYADLIVHRTLEASLAVFGNHVSATHPLLPKHYSPFFPKTSYKGSLTVTDARAAKQLLIPDSKRIADIAHQCNLRKDAAKKAQEASSKLFLANYLHQKAHSFDAPGVVSVAVITKIKQDGFVLTVPMANAGSSAPPVATVSGTDGGSAPFLPMLSPQTSRLQ</sequence>
<evidence type="ECO:0000313" key="5">
    <source>
        <dbReference type="Proteomes" id="UP001150907"/>
    </source>
</evidence>
<feature type="compositionally biased region" description="Low complexity" evidence="2">
    <location>
        <begin position="186"/>
        <end position="212"/>
    </location>
</feature>
<dbReference type="PROSITE" id="PS01175">
    <property type="entry name" value="RIBONUCLEASE_II"/>
    <property type="match status" value="1"/>
</dbReference>
<evidence type="ECO:0000259" key="3">
    <source>
        <dbReference type="SMART" id="SM00955"/>
    </source>
</evidence>
<dbReference type="Gene3D" id="2.40.50.690">
    <property type="match status" value="1"/>
</dbReference>
<evidence type="ECO:0000256" key="1">
    <source>
        <dbReference type="RuleBase" id="RU003901"/>
    </source>
</evidence>
<name>A0A9W8EJ29_9FUNG</name>
<feature type="compositionally biased region" description="Pro residues" evidence="2">
    <location>
        <begin position="41"/>
        <end position="51"/>
    </location>
</feature>
<protein>
    <recommendedName>
        <fullName evidence="3">RNB domain-containing protein</fullName>
    </recommendedName>
</protein>
<evidence type="ECO:0000256" key="2">
    <source>
        <dbReference type="SAM" id="MobiDB-lite"/>
    </source>
</evidence>
<proteinExistence type="inferred from homology"/>